<keyword evidence="1" id="KW-0560">Oxidoreductase</keyword>
<name>A0ABT1QM43_9GAMM</name>
<dbReference type="SMART" id="SM01236">
    <property type="entry name" value="Haem_oxygenase_2"/>
    <property type="match status" value="1"/>
</dbReference>
<accession>A0ABT1QM43</accession>
<dbReference type="SUPFAM" id="SSF48613">
    <property type="entry name" value="Heme oxygenase-like"/>
    <property type="match status" value="1"/>
</dbReference>
<dbReference type="InterPro" id="IPR016181">
    <property type="entry name" value="Acyl_CoA_acyltransferase"/>
</dbReference>
<evidence type="ECO:0000256" key="1">
    <source>
        <dbReference type="ARBA" id="ARBA00023002"/>
    </source>
</evidence>
<keyword evidence="4" id="KW-1185">Reference proteome</keyword>
<organism evidence="3 4">
    <name type="scientific">Tahibacter harae</name>
    <dbReference type="NCBI Taxonomy" id="2963937"/>
    <lineage>
        <taxon>Bacteria</taxon>
        <taxon>Pseudomonadati</taxon>
        <taxon>Pseudomonadota</taxon>
        <taxon>Gammaproteobacteria</taxon>
        <taxon>Lysobacterales</taxon>
        <taxon>Rhodanobacteraceae</taxon>
        <taxon>Tahibacter</taxon>
    </lineage>
</organism>
<gene>
    <name evidence="3" type="ORF">NM961_02615</name>
</gene>
<dbReference type="PANTHER" id="PTHR40279">
    <property type="entry name" value="PQQC-LIKE PROTEIN"/>
    <property type="match status" value="1"/>
</dbReference>
<dbReference type="InterPro" id="IPR039068">
    <property type="entry name" value="PqqC-like"/>
</dbReference>
<dbReference type="EMBL" id="JANFQO010000002">
    <property type="protein sequence ID" value="MCQ4163596.1"/>
    <property type="molecule type" value="Genomic_DNA"/>
</dbReference>
<comment type="caution">
    <text evidence="3">The sequence shown here is derived from an EMBL/GenBank/DDBJ whole genome shotgun (WGS) entry which is preliminary data.</text>
</comment>
<dbReference type="Gene3D" id="3.40.630.30">
    <property type="match status" value="1"/>
</dbReference>
<dbReference type="Pfam" id="PF14518">
    <property type="entry name" value="Haem_oxygenas_2"/>
    <property type="match status" value="1"/>
</dbReference>
<feature type="domain" description="N-acetyltransferase" evidence="2">
    <location>
        <begin position="21"/>
        <end position="171"/>
    </location>
</feature>
<dbReference type="RefSeq" id="WP_255910960.1">
    <property type="nucleotide sequence ID" value="NZ_JANFQO010000002.1"/>
</dbReference>
<sequence>MNVEFSWPKSIDAKLGAGVVALYNDAIKSTTVIGYTAPLDEEAGGKVVDALRDSLDKNAISLFAIRKEDDLVGMAILSASEMPNCKHIANLSKGIIRSDFQKSGLMKTAFLSIAEHCEREGHDLITLDVRENSVPHQIWSSIGFKPYGVLGDYARVDGVSHPGVFMYQPTAELKQRLSAPPAAPQPAPRFLPNEEFRLKLREELESRITLTHPLVKTLLADEPKWDLLRFMTLQGYQLTKHFLEYIETLYHHCPRGKHKRRLLFNMFEEETGRFSKTDNHVTLMENFIRAIGISDAERDRAVALPRTRELIDYRMDLVRDRRTFHMGAAAVMIASEGQNLETAAGEARHDLLPRLYNLTETDLQFFSVHQKEDVGHVKEGISLVAHICDTVKMQQEALEAVRRTCDLFYGMYDGVAEACGV</sequence>
<dbReference type="Proteomes" id="UP001165498">
    <property type="component" value="Unassembled WGS sequence"/>
</dbReference>
<reference evidence="3" key="1">
    <citation type="submission" date="2022-07" db="EMBL/GenBank/DDBJ databases">
        <title>Tahibacter sp., a new gammaproteobacterium isolated from the silt sample collected at pig farm.</title>
        <authorList>
            <person name="Chen H."/>
        </authorList>
    </citation>
    <scope>NUCLEOTIDE SEQUENCE</scope>
    <source>
        <strain evidence="3">P2K</strain>
    </source>
</reference>
<evidence type="ECO:0000313" key="4">
    <source>
        <dbReference type="Proteomes" id="UP001165498"/>
    </source>
</evidence>
<protein>
    <submittedName>
        <fullName evidence="3">Iron-containing redox enzyme family protein</fullName>
    </submittedName>
</protein>
<dbReference type="SUPFAM" id="SSF55729">
    <property type="entry name" value="Acyl-CoA N-acyltransferases (Nat)"/>
    <property type="match status" value="1"/>
</dbReference>
<dbReference type="PROSITE" id="PS51186">
    <property type="entry name" value="GNAT"/>
    <property type="match status" value="1"/>
</dbReference>
<dbReference type="Gene3D" id="1.20.910.10">
    <property type="entry name" value="Heme oxygenase-like"/>
    <property type="match status" value="1"/>
</dbReference>
<evidence type="ECO:0000313" key="3">
    <source>
        <dbReference type="EMBL" id="MCQ4163596.1"/>
    </source>
</evidence>
<dbReference type="PANTHER" id="PTHR40279:SF3">
    <property type="entry name" value="4-AMINOBENZOATE SYNTHASE"/>
    <property type="match status" value="1"/>
</dbReference>
<dbReference type="InterPro" id="IPR000182">
    <property type="entry name" value="GNAT_dom"/>
</dbReference>
<proteinExistence type="predicted"/>
<dbReference type="InterPro" id="IPR016084">
    <property type="entry name" value="Haem_Oase-like_multi-hlx"/>
</dbReference>
<evidence type="ECO:0000259" key="2">
    <source>
        <dbReference type="PROSITE" id="PS51186"/>
    </source>
</evidence>